<keyword evidence="2" id="KW-1185">Reference proteome</keyword>
<name>A0ABQ7UGD5_SOLTU</name>
<reference evidence="1 2" key="1">
    <citation type="journal article" date="2021" name="bioRxiv">
        <title>Chromosome-scale and haplotype-resolved genome assembly of a tetraploid potato cultivar.</title>
        <authorList>
            <person name="Sun H."/>
            <person name="Jiao W.-B."/>
            <person name="Krause K."/>
            <person name="Campoy J.A."/>
            <person name="Goel M."/>
            <person name="Folz-Donahue K."/>
            <person name="Kukat C."/>
            <person name="Huettel B."/>
            <person name="Schneeberger K."/>
        </authorList>
    </citation>
    <scope>NUCLEOTIDE SEQUENCE [LARGE SCALE GENOMIC DNA]</scope>
    <source>
        <strain evidence="1">SolTubOtavaFocal</strain>
        <tissue evidence="1">Leaves</tissue>
    </source>
</reference>
<protein>
    <submittedName>
        <fullName evidence="1">Uncharacterized protein</fullName>
    </submittedName>
</protein>
<comment type="caution">
    <text evidence="1">The sequence shown here is derived from an EMBL/GenBank/DDBJ whole genome shotgun (WGS) entry which is preliminary data.</text>
</comment>
<sequence length="117" mass="13836">MMNRGSIPLLFVFNYKIEGFRGLIGTNKKVEKVLILHESDLQYWNERAILFEVYQNSKWKVHLQGKRSQWKRRGHKSTAKKSYIPLTTENNNNIHNEVRLQRLQQQGRERVGGEIGN</sequence>
<dbReference type="Proteomes" id="UP000826656">
    <property type="component" value="Unassembled WGS sequence"/>
</dbReference>
<gene>
    <name evidence="1" type="ORF">KY290_027869</name>
</gene>
<accession>A0ABQ7UGD5</accession>
<dbReference type="EMBL" id="JAIVGD010000019">
    <property type="protein sequence ID" value="KAH0748637.1"/>
    <property type="molecule type" value="Genomic_DNA"/>
</dbReference>
<evidence type="ECO:0000313" key="1">
    <source>
        <dbReference type="EMBL" id="KAH0748637.1"/>
    </source>
</evidence>
<proteinExistence type="predicted"/>
<evidence type="ECO:0000313" key="2">
    <source>
        <dbReference type="Proteomes" id="UP000826656"/>
    </source>
</evidence>
<organism evidence="1 2">
    <name type="scientific">Solanum tuberosum</name>
    <name type="common">Potato</name>
    <dbReference type="NCBI Taxonomy" id="4113"/>
    <lineage>
        <taxon>Eukaryota</taxon>
        <taxon>Viridiplantae</taxon>
        <taxon>Streptophyta</taxon>
        <taxon>Embryophyta</taxon>
        <taxon>Tracheophyta</taxon>
        <taxon>Spermatophyta</taxon>
        <taxon>Magnoliopsida</taxon>
        <taxon>eudicotyledons</taxon>
        <taxon>Gunneridae</taxon>
        <taxon>Pentapetalae</taxon>
        <taxon>asterids</taxon>
        <taxon>lamiids</taxon>
        <taxon>Solanales</taxon>
        <taxon>Solanaceae</taxon>
        <taxon>Solanoideae</taxon>
        <taxon>Solaneae</taxon>
        <taxon>Solanum</taxon>
    </lineage>
</organism>